<dbReference type="AlphaFoldDB" id="A0A0A9CUZ7"/>
<protein>
    <submittedName>
        <fullName evidence="2">Uncharacterized protein</fullName>
    </submittedName>
</protein>
<evidence type="ECO:0000313" key="2">
    <source>
        <dbReference type="EMBL" id="JAD77200.1"/>
    </source>
</evidence>
<accession>A0A0A9CUZ7</accession>
<evidence type="ECO:0000256" key="1">
    <source>
        <dbReference type="SAM" id="MobiDB-lite"/>
    </source>
</evidence>
<reference evidence="2" key="1">
    <citation type="submission" date="2014-09" db="EMBL/GenBank/DDBJ databases">
        <authorList>
            <person name="Magalhaes I.L.F."/>
            <person name="Oliveira U."/>
            <person name="Santos F.R."/>
            <person name="Vidigal T.H.D.A."/>
            <person name="Brescovit A.D."/>
            <person name="Santos A.J."/>
        </authorList>
    </citation>
    <scope>NUCLEOTIDE SEQUENCE</scope>
    <source>
        <tissue evidence="2">Shoot tissue taken approximately 20 cm above the soil surface</tissue>
    </source>
</reference>
<proteinExistence type="predicted"/>
<feature type="region of interest" description="Disordered" evidence="1">
    <location>
        <begin position="34"/>
        <end position="58"/>
    </location>
</feature>
<organism evidence="2">
    <name type="scientific">Arundo donax</name>
    <name type="common">Giant reed</name>
    <name type="synonym">Donax arundinaceus</name>
    <dbReference type="NCBI Taxonomy" id="35708"/>
    <lineage>
        <taxon>Eukaryota</taxon>
        <taxon>Viridiplantae</taxon>
        <taxon>Streptophyta</taxon>
        <taxon>Embryophyta</taxon>
        <taxon>Tracheophyta</taxon>
        <taxon>Spermatophyta</taxon>
        <taxon>Magnoliopsida</taxon>
        <taxon>Liliopsida</taxon>
        <taxon>Poales</taxon>
        <taxon>Poaceae</taxon>
        <taxon>PACMAD clade</taxon>
        <taxon>Arundinoideae</taxon>
        <taxon>Arundineae</taxon>
        <taxon>Arundo</taxon>
    </lineage>
</organism>
<dbReference type="EMBL" id="GBRH01220695">
    <property type="protein sequence ID" value="JAD77200.1"/>
    <property type="molecule type" value="Transcribed_RNA"/>
</dbReference>
<name>A0A0A9CUZ7_ARUDO</name>
<sequence length="223" mass="24793">MPRVLEPFRLHALSNRAALLPSFQRIAARSTTTTARTTAFSRAKSPESSSPPALAPLSHALSPPPCRHSLHRRPWSAVCSREVCPSWISMYRIPCPPSQTLALSLDLGPPRVLHRSPPSSVRRVSTGAETNVDLLLCPLLLREERDCRSHVHLHLTDHHWLSYWSASCPPSQAQLECAATRAQAHHQVTGALQSCSCSRCDPFPAIQKMLQTSSQYIHHWQAN</sequence>
<reference evidence="2" key="2">
    <citation type="journal article" date="2015" name="Data Brief">
        <title>Shoot transcriptome of the giant reed, Arundo donax.</title>
        <authorList>
            <person name="Barrero R.A."/>
            <person name="Guerrero F.D."/>
            <person name="Moolhuijzen P."/>
            <person name="Goolsby J.A."/>
            <person name="Tidwell J."/>
            <person name="Bellgard S.E."/>
            <person name="Bellgard M.I."/>
        </authorList>
    </citation>
    <scope>NUCLEOTIDE SEQUENCE</scope>
    <source>
        <tissue evidence="2">Shoot tissue taken approximately 20 cm above the soil surface</tissue>
    </source>
</reference>